<evidence type="ECO:0000313" key="5">
    <source>
        <dbReference type="Proteomes" id="UP000239156"/>
    </source>
</evidence>
<feature type="domain" description="DDE Tnp4" evidence="3">
    <location>
        <begin position="3"/>
        <end position="122"/>
    </location>
</feature>
<dbReference type="InterPro" id="IPR027806">
    <property type="entry name" value="HARBI1_dom"/>
</dbReference>
<gene>
    <name evidence="4" type="ORF">PSTT_15222</name>
</gene>
<evidence type="ECO:0000259" key="3">
    <source>
        <dbReference type="Pfam" id="PF13359"/>
    </source>
</evidence>
<evidence type="ECO:0000256" key="2">
    <source>
        <dbReference type="ARBA" id="ARBA00022723"/>
    </source>
</evidence>
<evidence type="ECO:0000313" key="4">
    <source>
        <dbReference type="EMBL" id="POV97182.1"/>
    </source>
</evidence>
<sequence>MVYAVNSLIVCNWQRRVIYAVHGWCGSAHDQRVYKNSQASTYWQTQLTPQREAFKRAPGQPLPPDKQKFNFELSHNRVIVEHTIGMLKNRWQSMKLLSLEILSQKTAKRLNSWLRACVVLHNYLLDLREAKWDILNAYVPNFDPSEDEEEDSGVIDGEDLTLREQLFTRFCQLL</sequence>
<dbReference type="Pfam" id="PF13359">
    <property type="entry name" value="DDE_Tnp_4"/>
    <property type="match status" value="1"/>
</dbReference>
<comment type="caution">
    <text evidence="4">The sequence shown here is derived from an EMBL/GenBank/DDBJ whole genome shotgun (WGS) entry which is preliminary data.</text>
</comment>
<dbReference type="GO" id="GO:0046872">
    <property type="term" value="F:metal ion binding"/>
    <property type="evidence" value="ECO:0007669"/>
    <property type="project" value="UniProtKB-KW"/>
</dbReference>
<dbReference type="AlphaFoldDB" id="A0A2S4UIP0"/>
<keyword evidence="5" id="KW-1185">Reference proteome</keyword>
<keyword evidence="2" id="KW-0479">Metal-binding</keyword>
<organism evidence="4 5">
    <name type="scientific">Puccinia striiformis</name>
    <dbReference type="NCBI Taxonomy" id="27350"/>
    <lineage>
        <taxon>Eukaryota</taxon>
        <taxon>Fungi</taxon>
        <taxon>Dikarya</taxon>
        <taxon>Basidiomycota</taxon>
        <taxon>Pucciniomycotina</taxon>
        <taxon>Pucciniomycetes</taxon>
        <taxon>Pucciniales</taxon>
        <taxon>Pucciniaceae</taxon>
        <taxon>Puccinia</taxon>
    </lineage>
</organism>
<dbReference type="Proteomes" id="UP000239156">
    <property type="component" value="Unassembled WGS sequence"/>
</dbReference>
<dbReference type="EMBL" id="PKSL01000270">
    <property type="protein sequence ID" value="POV97182.1"/>
    <property type="molecule type" value="Genomic_DNA"/>
</dbReference>
<evidence type="ECO:0000256" key="1">
    <source>
        <dbReference type="ARBA" id="ARBA00001968"/>
    </source>
</evidence>
<name>A0A2S4UIP0_9BASI</name>
<proteinExistence type="predicted"/>
<accession>A0A2S4UIP0</accession>
<reference evidence="4" key="1">
    <citation type="submission" date="2017-12" db="EMBL/GenBank/DDBJ databases">
        <title>Gene loss provides genomic basis for host adaptation in cereal stripe rust fungi.</title>
        <authorList>
            <person name="Xia C."/>
        </authorList>
    </citation>
    <scope>NUCLEOTIDE SEQUENCE [LARGE SCALE GENOMIC DNA]</scope>
    <source>
        <strain evidence="4">93-210</strain>
    </source>
</reference>
<comment type="cofactor">
    <cofactor evidence="1">
        <name>a divalent metal cation</name>
        <dbReference type="ChEBI" id="CHEBI:60240"/>
    </cofactor>
</comment>
<dbReference type="VEuPathDB" id="FungiDB:PSTT_15222"/>
<protein>
    <recommendedName>
        <fullName evidence="3">DDE Tnp4 domain-containing protein</fullName>
    </recommendedName>
</protein>
<dbReference type="VEuPathDB" id="FungiDB:PSHT_08324"/>